<gene>
    <name evidence="1" type="ORF">A3SI_06524</name>
</gene>
<comment type="caution">
    <text evidence="1">The sequence shown here is derived from an EMBL/GenBank/DDBJ whole genome shotgun (WGS) entry which is preliminary data.</text>
</comment>
<sequence length="55" mass="6293">MLTWVFGDVKDLIVEKHTVDVAKGFLELSQARVNWFLSINEDYLPESAKLQGKNV</sequence>
<accession>I5C5X4</accession>
<proteinExistence type="predicted"/>
<dbReference type="EMBL" id="AJYA01000015">
    <property type="protein sequence ID" value="EIM77226.1"/>
    <property type="molecule type" value="Genomic_DNA"/>
</dbReference>
<reference evidence="1 2" key="1">
    <citation type="submission" date="2012-05" db="EMBL/GenBank/DDBJ databases">
        <title>Genome sequence of Nitritalea halalkaliphila LW7.</title>
        <authorList>
            <person name="Jangir P.K."/>
            <person name="Singh A."/>
            <person name="Shivaji S."/>
            <person name="Sharma R."/>
        </authorList>
    </citation>
    <scope>NUCLEOTIDE SEQUENCE [LARGE SCALE GENOMIC DNA]</scope>
    <source>
        <strain evidence="1 2">LW7</strain>
    </source>
</reference>
<organism evidence="1 2">
    <name type="scientific">Nitritalea halalkaliphila LW7</name>
    <dbReference type="NCBI Taxonomy" id="1189621"/>
    <lineage>
        <taxon>Bacteria</taxon>
        <taxon>Pseudomonadati</taxon>
        <taxon>Bacteroidota</taxon>
        <taxon>Cytophagia</taxon>
        <taxon>Cytophagales</taxon>
        <taxon>Cyclobacteriaceae</taxon>
        <taxon>Nitritalea</taxon>
    </lineage>
</organism>
<dbReference type="Gene3D" id="3.30.360.10">
    <property type="entry name" value="Dihydrodipicolinate Reductase, domain 2"/>
    <property type="match status" value="1"/>
</dbReference>
<dbReference type="STRING" id="1189621.A3SI_06524"/>
<dbReference type="Proteomes" id="UP000005551">
    <property type="component" value="Unassembled WGS sequence"/>
</dbReference>
<name>I5C5X4_9BACT</name>
<keyword evidence="2" id="KW-1185">Reference proteome</keyword>
<dbReference type="AlphaFoldDB" id="I5C5X4"/>
<protein>
    <submittedName>
        <fullName evidence="1">Lipopolysaccharide biosynthesis protein WbpB</fullName>
    </submittedName>
</protein>
<evidence type="ECO:0000313" key="2">
    <source>
        <dbReference type="Proteomes" id="UP000005551"/>
    </source>
</evidence>
<evidence type="ECO:0000313" key="1">
    <source>
        <dbReference type="EMBL" id="EIM77226.1"/>
    </source>
</evidence>